<dbReference type="InterPro" id="IPR046705">
    <property type="entry name" value="DUF6778"/>
</dbReference>
<protein>
    <recommendedName>
        <fullName evidence="4">Lipoprotein</fullName>
    </recommendedName>
</protein>
<organism evidence="2 3">
    <name type="scientific">Albidovulum aquaemixtae</name>
    <dbReference type="NCBI Taxonomy" id="1542388"/>
    <lineage>
        <taxon>Bacteria</taxon>
        <taxon>Pseudomonadati</taxon>
        <taxon>Pseudomonadota</taxon>
        <taxon>Alphaproteobacteria</taxon>
        <taxon>Rhodobacterales</taxon>
        <taxon>Paracoccaceae</taxon>
        <taxon>Albidovulum</taxon>
    </lineage>
</organism>
<dbReference type="Pfam" id="PF20569">
    <property type="entry name" value="DUF6778"/>
    <property type="match status" value="1"/>
</dbReference>
<evidence type="ECO:0008006" key="4">
    <source>
        <dbReference type="Google" id="ProtNLM"/>
    </source>
</evidence>
<dbReference type="Proteomes" id="UP000244924">
    <property type="component" value="Unassembled WGS sequence"/>
</dbReference>
<dbReference type="PROSITE" id="PS51257">
    <property type="entry name" value="PROKAR_LIPOPROTEIN"/>
    <property type="match status" value="1"/>
</dbReference>
<dbReference type="EMBL" id="OMOQ01000001">
    <property type="protein sequence ID" value="SPH17743.1"/>
    <property type="molecule type" value="Genomic_DNA"/>
</dbReference>
<keyword evidence="1" id="KW-0732">Signal</keyword>
<name>A0A2R8B5D9_9RHOB</name>
<dbReference type="RefSeq" id="WP_181366371.1">
    <property type="nucleotide sequence ID" value="NZ_OMOQ01000001.1"/>
</dbReference>
<accession>A0A2R8B5D9</accession>
<reference evidence="2 3" key="1">
    <citation type="submission" date="2018-03" db="EMBL/GenBank/DDBJ databases">
        <authorList>
            <person name="Keele B.F."/>
        </authorList>
    </citation>
    <scope>NUCLEOTIDE SEQUENCE [LARGE SCALE GENOMIC DNA]</scope>
    <source>
        <strain evidence="2 3">CECT 8626</strain>
    </source>
</reference>
<evidence type="ECO:0000313" key="2">
    <source>
        <dbReference type="EMBL" id="SPH17743.1"/>
    </source>
</evidence>
<sequence>MRIVKVLTRLGILSAALALAACADFRTSYSAPVPAEQSAGWRLAGVSVTVPETLSVSEARTLLPNADIVWREDPPGDRRAQVATILTDATRQGAAGLKGGTPVRLELTVSRFHALTFEAEQRLQRAGVHDIEFVLRAVDARTGRVLAGPDMIEASLPALSGIKMLEARARGASQKSHITAHVRRVIAGWLSLGPDPRVEFTRIGG</sequence>
<keyword evidence="3" id="KW-1185">Reference proteome</keyword>
<proteinExistence type="predicted"/>
<evidence type="ECO:0000313" key="3">
    <source>
        <dbReference type="Proteomes" id="UP000244924"/>
    </source>
</evidence>
<feature type="signal peptide" evidence="1">
    <location>
        <begin position="1"/>
        <end position="20"/>
    </location>
</feature>
<evidence type="ECO:0000256" key="1">
    <source>
        <dbReference type="SAM" id="SignalP"/>
    </source>
</evidence>
<gene>
    <name evidence="2" type="ORF">DEA8626_01270</name>
</gene>
<dbReference type="AlphaFoldDB" id="A0A2R8B5D9"/>
<feature type="chain" id="PRO_5015339242" description="Lipoprotein" evidence="1">
    <location>
        <begin position="21"/>
        <end position="205"/>
    </location>
</feature>